<dbReference type="EMBL" id="JACRWH010000033">
    <property type="protein sequence ID" value="MBC6012675.1"/>
    <property type="molecule type" value="Genomic_DNA"/>
</dbReference>
<reference evidence="1 2" key="1">
    <citation type="submission" date="2020-08" db="EMBL/GenBank/DDBJ databases">
        <authorList>
            <person name="Liu C."/>
            <person name="Sun Q."/>
        </authorList>
    </citation>
    <scope>NUCLEOTIDE SEQUENCE [LARGE SCALE GENOMIC DNA]</scope>
    <source>
        <strain evidence="1 2">L34</strain>
    </source>
</reference>
<protein>
    <recommendedName>
        <fullName evidence="3">MBL fold metallo-hydrolase</fullName>
    </recommendedName>
</protein>
<evidence type="ECO:0000313" key="2">
    <source>
        <dbReference type="Proteomes" id="UP000649075"/>
    </source>
</evidence>
<proteinExistence type="predicted"/>
<dbReference type="InterPro" id="IPR036866">
    <property type="entry name" value="RibonucZ/Hydroxyglut_hydro"/>
</dbReference>
<accession>A0ABR7KIX6</accession>
<gene>
    <name evidence="1" type="ORF">H8911_07995</name>
</gene>
<keyword evidence="2" id="KW-1185">Reference proteome</keyword>
<evidence type="ECO:0000313" key="1">
    <source>
        <dbReference type="EMBL" id="MBC6012675.1"/>
    </source>
</evidence>
<name>A0ABR7KIX6_9FIRM</name>
<dbReference type="Proteomes" id="UP000649075">
    <property type="component" value="Unassembled WGS sequence"/>
</dbReference>
<dbReference type="SUPFAM" id="SSF56281">
    <property type="entry name" value="Metallo-hydrolase/oxidoreductase"/>
    <property type="match status" value="1"/>
</dbReference>
<evidence type="ECO:0008006" key="3">
    <source>
        <dbReference type="Google" id="ProtNLM"/>
    </source>
</evidence>
<dbReference type="RefSeq" id="WP_186999277.1">
    <property type="nucleotide sequence ID" value="NZ_JACRWH010000033.1"/>
</dbReference>
<organism evidence="1 2">
    <name type="scientific">Holdemanella hominis</name>
    <dbReference type="NCBI Taxonomy" id="2764327"/>
    <lineage>
        <taxon>Bacteria</taxon>
        <taxon>Bacillati</taxon>
        <taxon>Bacillota</taxon>
        <taxon>Erysipelotrichia</taxon>
        <taxon>Erysipelotrichales</taxon>
        <taxon>Erysipelotrichaceae</taxon>
        <taxon>Holdemanella</taxon>
    </lineage>
</organism>
<sequence length="369" mass="43572">MKIRMYECCFGDCFRLVKKGHKDLFVDFGIHEYTCSKSEREKRFNNIINDMGDEKDQKEFLLTHYHSDHFNGVLHMVKYSKHKFSDVYLPDIWNIKYSVNAFALLLLKDVLNNDKIENNLTIIDFLESICTTNGNIHFVKRGSIFHDKQFIALWPTKKFIDKKIKYLYDDLAEKFGGNLNKINELAYRLIEIMSNYQKQTEQNHTSLLNKVKEDFLLLKTEFDSKYSTNQSKNTSRKLNELGNQISIVFQNYTKDRNVLFTGDFGMKRNWNYIEKNKDGNVNMHNEYEVIKVPHHGTKRYYHSFYGKTNECSTLMIPNGNNRKSWCIDTQYVSDSHSLKYKTICGCSNKCSVPMCVNCRNIKKYSFLDI</sequence>
<comment type="caution">
    <text evidence="1">The sequence shown here is derived from an EMBL/GenBank/DDBJ whole genome shotgun (WGS) entry which is preliminary data.</text>
</comment>
<dbReference type="Gene3D" id="3.60.15.10">
    <property type="entry name" value="Ribonuclease Z/Hydroxyacylglutathione hydrolase-like"/>
    <property type="match status" value="1"/>
</dbReference>